<dbReference type="InterPro" id="IPR016194">
    <property type="entry name" value="SPOC-like_C_dom_sf"/>
</dbReference>
<dbReference type="InterPro" id="IPR006164">
    <property type="entry name" value="DNA_bd_Ku70/Ku80"/>
</dbReference>
<comment type="function">
    <text evidence="3">With LigD forms a non-homologous end joining (NHEJ) DNA repair enzyme, which repairs dsDNA breaks with reduced fidelity. Binds linear dsDNA with 5'- and 3'- overhangs but not closed circular dsDNA nor ssDNA. Recruits and stimulates the ligase activity of LigD.</text>
</comment>
<dbReference type="InterPro" id="IPR009187">
    <property type="entry name" value="Prok_Ku"/>
</dbReference>
<dbReference type="PANTHER" id="PTHR41251">
    <property type="entry name" value="NON-HOMOLOGOUS END JOINING PROTEIN KU"/>
    <property type="match status" value="1"/>
</dbReference>
<dbReference type="RefSeq" id="WP_319953683.1">
    <property type="nucleotide sequence ID" value="NZ_JAXAVX010000003.1"/>
</dbReference>
<dbReference type="PANTHER" id="PTHR41251:SF1">
    <property type="entry name" value="NON-HOMOLOGOUS END JOINING PROTEIN KU"/>
    <property type="match status" value="1"/>
</dbReference>
<feature type="compositionally biased region" description="Low complexity" evidence="4">
    <location>
        <begin position="291"/>
        <end position="303"/>
    </location>
</feature>
<dbReference type="Proteomes" id="UP001277761">
    <property type="component" value="Unassembled WGS sequence"/>
</dbReference>
<evidence type="ECO:0000256" key="2">
    <source>
        <dbReference type="ARBA" id="ARBA00023172"/>
    </source>
</evidence>
<evidence type="ECO:0000259" key="5">
    <source>
        <dbReference type="SMART" id="SM00559"/>
    </source>
</evidence>
<dbReference type="Gene3D" id="2.40.290.10">
    <property type="match status" value="1"/>
</dbReference>
<evidence type="ECO:0000313" key="6">
    <source>
        <dbReference type="EMBL" id="MDX8151527.1"/>
    </source>
</evidence>
<evidence type="ECO:0000256" key="3">
    <source>
        <dbReference type="HAMAP-Rule" id="MF_01875"/>
    </source>
</evidence>
<dbReference type="EMBL" id="JAXAVX010000003">
    <property type="protein sequence ID" value="MDX8151527.1"/>
    <property type="molecule type" value="Genomic_DNA"/>
</dbReference>
<protein>
    <recommendedName>
        <fullName evidence="3">Non-homologous end joining protein Ku</fullName>
    </recommendedName>
</protein>
<dbReference type="NCBIfam" id="TIGR02772">
    <property type="entry name" value="Ku_bact"/>
    <property type="match status" value="1"/>
</dbReference>
<keyword evidence="1 3" id="KW-0238">DNA-binding</keyword>
<evidence type="ECO:0000256" key="1">
    <source>
        <dbReference type="ARBA" id="ARBA00023125"/>
    </source>
</evidence>
<keyword evidence="3" id="KW-0234">DNA repair</keyword>
<feature type="region of interest" description="Disordered" evidence="4">
    <location>
        <begin position="174"/>
        <end position="193"/>
    </location>
</feature>
<comment type="subunit">
    <text evidence="3">Homodimer. Interacts with LigD.</text>
</comment>
<dbReference type="Pfam" id="PF02735">
    <property type="entry name" value="Ku"/>
    <property type="match status" value="1"/>
</dbReference>
<evidence type="ECO:0000256" key="4">
    <source>
        <dbReference type="SAM" id="MobiDB-lite"/>
    </source>
</evidence>
<organism evidence="6 7">
    <name type="scientific">Patulibacter brassicae</name>
    <dbReference type="NCBI Taxonomy" id="1705717"/>
    <lineage>
        <taxon>Bacteria</taxon>
        <taxon>Bacillati</taxon>
        <taxon>Actinomycetota</taxon>
        <taxon>Thermoleophilia</taxon>
        <taxon>Solirubrobacterales</taxon>
        <taxon>Patulibacteraceae</taxon>
        <taxon>Patulibacter</taxon>
    </lineage>
</organism>
<dbReference type="SUPFAM" id="SSF100939">
    <property type="entry name" value="SPOC domain-like"/>
    <property type="match status" value="1"/>
</dbReference>
<comment type="similarity">
    <text evidence="3">Belongs to the prokaryotic Ku family.</text>
</comment>
<accession>A0ABU4VI61</accession>
<name>A0ABU4VI61_9ACTN</name>
<dbReference type="HAMAP" id="MF_01875">
    <property type="entry name" value="Prokaryotic_Ku"/>
    <property type="match status" value="1"/>
</dbReference>
<sequence length="315" mass="34645">MPRPMWVGSLSFGLVNVPVVLFSATRDRDVHFHQVHKDTGERIEVHRVAAGTDEEVAWDELARGWETDDGDLVVLTEDDFQAAQPEKTRTVDIDLFVDLEEIDPIFFQQPYWVLPRGEGEGPARAYRLLRDVMEKAGQVAVGRIVMRAKEQLVALRVQEGLLSLTTMRFADEIRDPQDTGAVPSLEDDPPTEQEVADAVALVEEMTADWEPESYEDHHRERLLALIAEKQERGEVTIPEPEPEPEPQRASKDLLAALEESLQRARDRKRPGSRAGSPKGPVGTPGRGADDGGSASDEAGAKTGAGKGAKARSGTS</sequence>
<keyword evidence="3" id="KW-0227">DNA damage</keyword>
<feature type="domain" description="Ku" evidence="5">
    <location>
        <begin position="53"/>
        <end position="184"/>
    </location>
</feature>
<keyword evidence="2 3" id="KW-0233">DNA recombination</keyword>
<dbReference type="PIRSF" id="PIRSF006493">
    <property type="entry name" value="Prok_Ku"/>
    <property type="match status" value="1"/>
</dbReference>
<keyword evidence="7" id="KW-1185">Reference proteome</keyword>
<feature type="region of interest" description="Disordered" evidence="4">
    <location>
        <begin position="230"/>
        <end position="315"/>
    </location>
</feature>
<evidence type="ECO:0000313" key="7">
    <source>
        <dbReference type="Proteomes" id="UP001277761"/>
    </source>
</evidence>
<gene>
    <name evidence="3" type="primary">ku</name>
    <name evidence="6" type="ORF">SK069_07995</name>
</gene>
<dbReference type="SMART" id="SM00559">
    <property type="entry name" value="Ku78"/>
    <property type="match status" value="1"/>
</dbReference>
<comment type="caution">
    <text evidence="6">The sequence shown here is derived from an EMBL/GenBank/DDBJ whole genome shotgun (WGS) entry which is preliminary data.</text>
</comment>
<proteinExistence type="inferred from homology"/>
<reference evidence="6 7" key="1">
    <citation type="submission" date="2023-11" db="EMBL/GenBank/DDBJ databases">
        <authorList>
            <person name="Xu M."/>
            <person name="Jiang T."/>
        </authorList>
    </citation>
    <scope>NUCLEOTIDE SEQUENCE [LARGE SCALE GENOMIC DNA]</scope>
    <source>
        <strain evidence="6 7">SD</strain>
    </source>
</reference>